<comment type="caution">
    <text evidence="2">The sequence shown here is derived from an EMBL/GenBank/DDBJ whole genome shotgun (WGS) entry which is preliminary data.</text>
</comment>
<accession>A0A1Q9EL33</accession>
<evidence type="ECO:0000313" key="2">
    <source>
        <dbReference type="EMBL" id="OLQ08130.1"/>
    </source>
</evidence>
<keyword evidence="3" id="KW-1185">Reference proteome</keyword>
<dbReference type="AlphaFoldDB" id="A0A1Q9EL33"/>
<proteinExistence type="predicted"/>
<dbReference type="EMBL" id="LSRX01000124">
    <property type="protein sequence ID" value="OLQ08130.1"/>
    <property type="molecule type" value="Genomic_DNA"/>
</dbReference>
<evidence type="ECO:0000313" key="3">
    <source>
        <dbReference type="Proteomes" id="UP000186817"/>
    </source>
</evidence>
<evidence type="ECO:0000256" key="1">
    <source>
        <dbReference type="SAM" id="SignalP"/>
    </source>
</evidence>
<feature type="chain" id="PRO_5012299759" description="Methyltransferase FkbM domain-containing protein" evidence="1">
    <location>
        <begin position="23"/>
        <end position="273"/>
    </location>
</feature>
<reference evidence="2 3" key="1">
    <citation type="submission" date="2016-02" db="EMBL/GenBank/DDBJ databases">
        <title>Genome analysis of coral dinoflagellate symbionts highlights evolutionary adaptations to a symbiotic lifestyle.</title>
        <authorList>
            <person name="Aranda M."/>
            <person name="Li Y."/>
            <person name="Liew Y.J."/>
            <person name="Baumgarten S."/>
            <person name="Simakov O."/>
            <person name="Wilson M."/>
            <person name="Piel J."/>
            <person name="Ashoor H."/>
            <person name="Bougouffa S."/>
            <person name="Bajic V.B."/>
            <person name="Ryu T."/>
            <person name="Ravasi T."/>
            <person name="Bayer T."/>
            <person name="Micklem G."/>
            <person name="Kim H."/>
            <person name="Bhak J."/>
            <person name="Lajeunesse T.C."/>
            <person name="Voolstra C.R."/>
        </authorList>
    </citation>
    <scope>NUCLEOTIDE SEQUENCE [LARGE SCALE GENOMIC DNA]</scope>
    <source>
        <strain evidence="2 3">CCMP2467</strain>
    </source>
</reference>
<gene>
    <name evidence="2" type="ORF">AK812_SmicGene8442</name>
</gene>
<keyword evidence="1" id="KW-0732">Signal</keyword>
<evidence type="ECO:0008006" key="4">
    <source>
        <dbReference type="Google" id="ProtNLM"/>
    </source>
</evidence>
<name>A0A1Q9EL33_SYMMI</name>
<feature type="signal peptide" evidence="1">
    <location>
        <begin position="1"/>
        <end position="22"/>
    </location>
</feature>
<dbReference type="Proteomes" id="UP000186817">
    <property type="component" value="Unassembled WGS sequence"/>
</dbReference>
<sequence>MPLNTYWYIAFLAVIAVGTTEGEPEACNSRTWAMANDTSALLQKGLLRPDGLVLNGVQSDLQQGLALQADFERYAATLPEGATKELLRSFKICGSCNNFRRFGEPHDGGYLMCMDHMDGVTAAYSVGVAQHDKWSGDVSGTWKVANSSAAASQIDIEGSEWGAFAAADVSTLKKFRQLVVEFHWLQEVHKHPDYLKVMQKLQLTGFRVVHLHGNNNSPMVDTTDYKIPQVVEVTFDSSAQPMTTCLQDQQMRPLDMPNIAGNAELPLAHLPSF</sequence>
<protein>
    <recommendedName>
        <fullName evidence="4">Methyltransferase FkbM domain-containing protein</fullName>
    </recommendedName>
</protein>
<dbReference type="OrthoDB" id="410014at2759"/>
<organism evidence="2 3">
    <name type="scientific">Symbiodinium microadriaticum</name>
    <name type="common">Dinoflagellate</name>
    <name type="synonym">Zooxanthella microadriatica</name>
    <dbReference type="NCBI Taxonomy" id="2951"/>
    <lineage>
        <taxon>Eukaryota</taxon>
        <taxon>Sar</taxon>
        <taxon>Alveolata</taxon>
        <taxon>Dinophyceae</taxon>
        <taxon>Suessiales</taxon>
        <taxon>Symbiodiniaceae</taxon>
        <taxon>Symbiodinium</taxon>
    </lineage>
</organism>